<dbReference type="InterPro" id="IPR004910">
    <property type="entry name" value="Yippee/Mis18/Cereblon"/>
</dbReference>
<protein>
    <recommendedName>
        <fullName evidence="4">Protein yippee-like</fullName>
    </recommendedName>
</protein>
<keyword evidence="3" id="KW-0862">Zinc</keyword>
<name>A0A9W8HZQ1_9FUNG</name>
<dbReference type="Proteomes" id="UP001140094">
    <property type="component" value="Unassembled WGS sequence"/>
</dbReference>
<sequence>MSRTFQGRLGRAYLTKEVCNEKLGDEEDRQLMTGLHTVCDLYCRPCDTLIGWKYIRAYDKSQQYKEGCYVLEKSTIFAIEHPDRPQKPLLPVSPPTLDNALARFMSDVGIQTSGDRSMPWR</sequence>
<evidence type="ECO:0000313" key="6">
    <source>
        <dbReference type="EMBL" id="KAJ2807462.1"/>
    </source>
</evidence>
<dbReference type="PANTHER" id="PTHR13848">
    <property type="entry name" value="PROTEIN YIPPEE-LIKE CG15309-RELATED"/>
    <property type="match status" value="1"/>
</dbReference>
<proteinExistence type="inferred from homology"/>
<dbReference type="InterPro" id="IPR039058">
    <property type="entry name" value="Yippee_fam"/>
</dbReference>
<dbReference type="PROSITE" id="PS51792">
    <property type="entry name" value="YIPPEE"/>
    <property type="match status" value="1"/>
</dbReference>
<evidence type="ECO:0000259" key="5">
    <source>
        <dbReference type="PROSITE" id="PS51792"/>
    </source>
</evidence>
<evidence type="ECO:0000256" key="2">
    <source>
        <dbReference type="ARBA" id="ARBA00022723"/>
    </source>
</evidence>
<comment type="similarity">
    <text evidence="1 4">Belongs to the yippee family.</text>
</comment>
<evidence type="ECO:0000256" key="4">
    <source>
        <dbReference type="RuleBase" id="RU110713"/>
    </source>
</evidence>
<evidence type="ECO:0000313" key="7">
    <source>
        <dbReference type="Proteomes" id="UP001140094"/>
    </source>
</evidence>
<gene>
    <name evidence="6" type="ORF">H4R20_001279</name>
</gene>
<feature type="domain" description="Yippee" evidence="5">
    <location>
        <begin position="1"/>
        <end position="80"/>
    </location>
</feature>
<dbReference type="Pfam" id="PF03226">
    <property type="entry name" value="Yippee-Mis18"/>
    <property type="match status" value="1"/>
</dbReference>
<keyword evidence="2" id="KW-0479">Metal-binding</keyword>
<dbReference type="EMBL" id="JANBUO010000106">
    <property type="protein sequence ID" value="KAJ2807462.1"/>
    <property type="molecule type" value="Genomic_DNA"/>
</dbReference>
<dbReference type="OrthoDB" id="6407410at2759"/>
<accession>A0A9W8HZQ1</accession>
<comment type="caution">
    <text evidence="6">The sequence shown here is derived from an EMBL/GenBank/DDBJ whole genome shotgun (WGS) entry which is preliminary data.</text>
</comment>
<keyword evidence="7" id="KW-1185">Reference proteome</keyword>
<dbReference type="AlphaFoldDB" id="A0A9W8HZQ1"/>
<reference evidence="6" key="1">
    <citation type="submission" date="2022-07" db="EMBL/GenBank/DDBJ databases">
        <title>Phylogenomic reconstructions and comparative analyses of Kickxellomycotina fungi.</title>
        <authorList>
            <person name="Reynolds N.K."/>
            <person name="Stajich J.E."/>
            <person name="Barry K."/>
            <person name="Grigoriev I.V."/>
            <person name="Crous P."/>
            <person name="Smith M.E."/>
        </authorList>
    </citation>
    <scope>NUCLEOTIDE SEQUENCE</scope>
    <source>
        <strain evidence="6">NRRL 1565</strain>
    </source>
</reference>
<evidence type="ECO:0000256" key="1">
    <source>
        <dbReference type="ARBA" id="ARBA00005613"/>
    </source>
</evidence>
<evidence type="ECO:0000256" key="3">
    <source>
        <dbReference type="ARBA" id="ARBA00022833"/>
    </source>
</evidence>
<dbReference type="GO" id="GO:0046872">
    <property type="term" value="F:metal ion binding"/>
    <property type="evidence" value="ECO:0007669"/>
    <property type="project" value="UniProtKB-KW"/>
</dbReference>
<organism evidence="6 7">
    <name type="scientific">Coemansia guatemalensis</name>
    <dbReference type="NCBI Taxonomy" id="2761395"/>
    <lineage>
        <taxon>Eukaryota</taxon>
        <taxon>Fungi</taxon>
        <taxon>Fungi incertae sedis</taxon>
        <taxon>Zoopagomycota</taxon>
        <taxon>Kickxellomycotina</taxon>
        <taxon>Kickxellomycetes</taxon>
        <taxon>Kickxellales</taxon>
        <taxon>Kickxellaceae</taxon>
        <taxon>Coemansia</taxon>
    </lineage>
</organism>
<dbReference type="InterPro" id="IPR034751">
    <property type="entry name" value="Yippee"/>
</dbReference>